<dbReference type="Proteomes" id="UP001213504">
    <property type="component" value="Chromosome"/>
</dbReference>
<dbReference type="PROSITE" id="PS51186">
    <property type="entry name" value="GNAT"/>
    <property type="match status" value="1"/>
</dbReference>
<evidence type="ECO:0000259" key="2">
    <source>
        <dbReference type="PROSITE" id="PS51186"/>
    </source>
</evidence>
<proteinExistence type="predicted"/>
<protein>
    <submittedName>
        <fullName evidence="3">GNAT family N-acetyltransferase</fullName>
    </submittedName>
</protein>
<name>A0AAX3T473_9ACTN</name>
<gene>
    <name evidence="3" type="ORF">P9A14_16605</name>
</gene>
<dbReference type="RefSeq" id="WP_242697069.1">
    <property type="nucleotide sequence ID" value="NZ_CP121270.1"/>
</dbReference>
<dbReference type="SUPFAM" id="SSF55729">
    <property type="entry name" value="Acyl-CoA N-acyltransferases (Nat)"/>
    <property type="match status" value="1"/>
</dbReference>
<dbReference type="Pfam" id="PF13508">
    <property type="entry name" value="Acetyltransf_7"/>
    <property type="match status" value="1"/>
</dbReference>
<reference evidence="3" key="1">
    <citation type="submission" date="2023-04" db="EMBL/GenBank/DDBJ databases">
        <title>Complete genome sequence of a phthalic acid esters degrading bacterial strain.</title>
        <authorList>
            <person name="Weng L."/>
            <person name="Jia Y."/>
            <person name="Ren L."/>
        </authorList>
    </citation>
    <scope>NUCLEOTIDE SEQUENCE</scope>
    <source>
        <strain evidence="3">RL-LY01</strain>
    </source>
</reference>
<organism evidence="3 4">
    <name type="scientific">Gordonia hongkongensis</name>
    <dbReference type="NCBI Taxonomy" id="1701090"/>
    <lineage>
        <taxon>Bacteria</taxon>
        <taxon>Bacillati</taxon>
        <taxon>Actinomycetota</taxon>
        <taxon>Actinomycetes</taxon>
        <taxon>Mycobacteriales</taxon>
        <taxon>Gordoniaceae</taxon>
        <taxon>Gordonia</taxon>
    </lineage>
</organism>
<evidence type="ECO:0000313" key="3">
    <source>
        <dbReference type="EMBL" id="WFP23755.1"/>
    </source>
</evidence>
<sequence>MWFRGDVTRRPPASDSTPEDSDISIDHAIIADLDDAAGTLAAAFDAYPWTRWSIPEDGYRERLHRLQRMYLGYAFDHGVVLVTTDRCGVIALLPPDVPEPDGQFQAEAAALHGDRLAAVARAETPAHPAGAWNLATLGVHPDRQGKGLGSALVRAGLAAVDDRTPPRGACVALETSDDRNVMIYERAGFVVTATTPVDTGLVVHSMLRDPDGGGLSATV</sequence>
<dbReference type="CDD" id="cd04301">
    <property type="entry name" value="NAT_SF"/>
    <property type="match status" value="1"/>
</dbReference>
<dbReference type="AlphaFoldDB" id="A0AAX3T473"/>
<evidence type="ECO:0000256" key="1">
    <source>
        <dbReference type="SAM" id="MobiDB-lite"/>
    </source>
</evidence>
<feature type="region of interest" description="Disordered" evidence="1">
    <location>
        <begin position="1"/>
        <end position="21"/>
    </location>
</feature>
<dbReference type="Gene3D" id="3.40.630.30">
    <property type="match status" value="1"/>
</dbReference>
<dbReference type="InterPro" id="IPR052523">
    <property type="entry name" value="Trichothecene_AcTrans"/>
</dbReference>
<dbReference type="PANTHER" id="PTHR42791:SF1">
    <property type="entry name" value="N-ACETYLTRANSFERASE DOMAIN-CONTAINING PROTEIN"/>
    <property type="match status" value="1"/>
</dbReference>
<evidence type="ECO:0000313" key="4">
    <source>
        <dbReference type="Proteomes" id="UP001213504"/>
    </source>
</evidence>
<dbReference type="GO" id="GO:0016747">
    <property type="term" value="F:acyltransferase activity, transferring groups other than amino-acyl groups"/>
    <property type="evidence" value="ECO:0007669"/>
    <property type="project" value="InterPro"/>
</dbReference>
<dbReference type="InterPro" id="IPR016181">
    <property type="entry name" value="Acyl_CoA_acyltransferase"/>
</dbReference>
<accession>A0AAX3T473</accession>
<dbReference type="EMBL" id="CP121270">
    <property type="protein sequence ID" value="WFP23755.1"/>
    <property type="molecule type" value="Genomic_DNA"/>
</dbReference>
<dbReference type="PANTHER" id="PTHR42791">
    <property type="entry name" value="GNAT FAMILY ACETYLTRANSFERASE"/>
    <property type="match status" value="1"/>
</dbReference>
<dbReference type="InterPro" id="IPR000182">
    <property type="entry name" value="GNAT_dom"/>
</dbReference>
<feature type="domain" description="N-acetyltransferase" evidence="2">
    <location>
        <begin position="23"/>
        <end position="211"/>
    </location>
</feature>